<feature type="domain" description="Septum formation-related" evidence="1">
    <location>
        <begin position="57"/>
        <end position="149"/>
    </location>
</feature>
<evidence type="ECO:0000259" key="1">
    <source>
        <dbReference type="Pfam" id="PF13845"/>
    </source>
</evidence>
<dbReference type="RefSeq" id="WP_330161091.1">
    <property type="nucleotide sequence ID" value="NZ_BAAAJA010000015.1"/>
</dbReference>
<dbReference type="Proteomes" id="UP001348641">
    <property type="component" value="Unassembled WGS sequence"/>
</dbReference>
<comment type="caution">
    <text evidence="2">The sequence shown here is derived from an EMBL/GenBank/DDBJ whole genome shotgun (WGS) entry which is preliminary data.</text>
</comment>
<dbReference type="Pfam" id="PF13845">
    <property type="entry name" value="Septum_form"/>
    <property type="match status" value="1"/>
</dbReference>
<organism evidence="2 3">
    <name type="scientific">Nocardiopsis tropica</name>
    <dbReference type="NCBI Taxonomy" id="109330"/>
    <lineage>
        <taxon>Bacteria</taxon>
        <taxon>Bacillati</taxon>
        <taxon>Actinomycetota</taxon>
        <taxon>Actinomycetes</taxon>
        <taxon>Streptosporangiales</taxon>
        <taxon>Nocardiopsidaceae</taxon>
        <taxon>Nocardiopsis</taxon>
    </lineage>
</organism>
<name>A0ABU7KY39_9ACTN</name>
<proteinExistence type="predicted"/>
<evidence type="ECO:0000313" key="2">
    <source>
        <dbReference type="EMBL" id="MEE2054225.1"/>
    </source>
</evidence>
<reference evidence="2 3" key="1">
    <citation type="submission" date="2023-07" db="EMBL/GenBank/DDBJ databases">
        <authorList>
            <person name="Girao M."/>
            <person name="Carvalho M.F."/>
        </authorList>
    </citation>
    <scope>NUCLEOTIDE SEQUENCE [LARGE SCALE GENOMIC DNA]</scope>
    <source>
        <strain evidence="2 3">66/93</strain>
    </source>
</reference>
<gene>
    <name evidence="2" type="ORF">Q8A49_27375</name>
</gene>
<evidence type="ECO:0000313" key="3">
    <source>
        <dbReference type="Proteomes" id="UP001348641"/>
    </source>
</evidence>
<sequence length="160" mass="16855">MSVSPVLRATGLSALALGSVLALSGCGAITSLVGGGNVFEISVGDCFVESEMNAAFATGEVSDVPLVECSEEHDAEVYYTEDLPEGDFPGTESVDASTEEICYGDNFTDFVGVSYDESEIYAGALFPTEESWNQLDDREVACYLMTQGEMVTGTLAGANR</sequence>
<accession>A0ABU7KY39</accession>
<dbReference type="EMBL" id="JAUUCC010000100">
    <property type="protein sequence ID" value="MEE2054225.1"/>
    <property type="molecule type" value="Genomic_DNA"/>
</dbReference>
<dbReference type="InterPro" id="IPR026004">
    <property type="entry name" value="Septum_form"/>
</dbReference>
<protein>
    <submittedName>
        <fullName evidence="2">Septum formation family protein</fullName>
    </submittedName>
</protein>